<sequence>MAACRSLQHIFETPLPAENPTLLDSFSSWNQIQPVKPIQNSSFTEIFGEHHFNDNSPLSTSSPPVSTSCSSSLVNFDSQPKISGECNDNKNEAINQKAQYQRKYLFQALHQRPTTTALTKAVIAFLQ</sequence>
<dbReference type="EMBL" id="JBEDUW010000003">
    <property type="protein sequence ID" value="KAK9938960.1"/>
    <property type="molecule type" value="Genomic_DNA"/>
</dbReference>
<dbReference type="Proteomes" id="UP001457282">
    <property type="component" value="Unassembled WGS sequence"/>
</dbReference>
<accession>A0AAW1XQA6</accession>
<comment type="caution">
    <text evidence="1">The sequence shown here is derived from an EMBL/GenBank/DDBJ whole genome shotgun (WGS) entry which is preliminary data.</text>
</comment>
<reference evidence="1 2" key="1">
    <citation type="journal article" date="2023" name="G3 (Bethesda)">
        <title>A chromosome-length genome assembly and annotation of blackberry (Rubus argutus, cv. 'Hillquist').</title>
        <authorList>
            <person name="Bruna T."/>
            <person name="Aryal R."/>
            <person name="Dudchenko O."/>
            <person name="Sargent D.J."/>
            <person name="Mead D."/>
            <person name="Buti M."/>
            <person name="Cavallini A."/>
            <person name="Hytonen T."/>
            <person name="Andres J."/>
            <person name="Pham M."/>
            <person name="Weisz D."/>
            <person name="Mascagni F."/>
            <person name="Usai G."/>
            <person name="Natali L."/>
            <person name="Bassil N."/>
            <person name="Fernandez G.E."/>
            <person name="Lomsadze A."/>
            <person name="Armour M."/>
            <person name="Olukolu B."/>
            <person name="Poorten T."/>
            <person name="Britton C."/>
            <person name="Davik J."/>
            <person name="Ashrafi H."/>
            <person name="Aiden E.L."/>
            <person name="Borodovsky M."/>
            <person name="Worthington M."/>
        </authorList>
    </citation>
    <scope>NUCLEOTIDE SEQUENCE [LARGE SCALE GENOMIC DNA]</scope>
    <source>
        <strain evidence="1">PI 553951</strain>
    </source>
</reference>
<keyword evidence="2" id="KW-1185">Reference proteome</keyword>
<name>A0AAW1XQA6_RUBAR</name>
<proteinExistence type="predicted"/>
<gene>
    <name evidence="1" type="ORF">M0R45_015670</name>
</gene>
<organism evidence="1 2">
    <name type="scientific">Rubus argutus</name>
    <name type="common">Southern blackberry</name>
    <dbReference type="NCBI Taxonomy" id="59490"/>
    <lineage>
        <taxon>Eukaryota</taxon>
        <taxon>Viridiplantae</taxon>
        <taxon>Streptophyta</taxon>
        <taxon>Embryophyta</taxon>
        <taxon>Tracheophyta</taxon>
        <taxon>Spermatophyta</taxon>
        <taxon>Magnoliopsida</taxon>
        <taxon>eudicotyledons</taxon>
        <taxon>Gunneridae</taxon>
        <taxon>Pentapetalae</taxon>
        <taxon>rosids</taxon>
        <taxon>fabids</taxon>
        <taxon>Rosales</taxon>
        <taxon>Rosaceae</taxon>
        <taxon>Rosoideae</taxon>
        <taxon>Rosoideae incertae sedis</taxon>
        <taxon>Rubus</taxon>
    </lineage>
</organism>
<protein>
    <submittedName>
        <fullName evidence="1">Uncharacterized protein</fullName>
    </submittedName>
</protein>
<evidence type="ECO:0000313" key="2">
    <source>
        <dbReference type="Proteomes" id="UP001457282"/>
    </source>
</evidence>
<evidence type="ECO:0000313" key="1">
    <source>
        <dbReference type="EMBL" id="KAK9938960.1"/>
    </source>
</evidence>
<dbReference type="AlphaFoldDB" id="A0AAW1XQA6"/>